<dbReference type="RefSeq" id="WP_274959175.1">
    <property type="nucleotide sequence ID" value="NZ_DYWQ01000094.1"/>
</dbReference>
<sequence>MDWEPAGKSADKPRGKKRRGCLAAVVVIVLIAIVGGIISSCGGGGDSLDWPSSGLAAMLPKPDSSTGNVVVNSDDSFSASVDGYTQEKYDSYVAQCQEMGFSVEAENGTGTYAAYSEEGYHLSLSFFGSSDGSMNVTLDAPVEMGAISWPTAGAGSLVPAPTSTTGKIDSDSSTFFFAYVGETNEEAFAAYVDACSSAGFNVDYDRGDTWYGAENAEGVSLRVEYRGFNTMVVRVDAPDDAEAAPEPESTAPEAEAPTTPEAEVPATPESSAGGSSDFRATMDAYEAFMNEYCDFMETYSSDSSNVVSMALDYADMMSRYSDMTEQIDAIDENSLSADDLAYYTEVMGRVNARLLEIGQ</sequence>
<dbReference type="EMBL" id="DYWQ01000094">
    <property type="protein sequence ID" value="HJF45399.1"/>
    <property type="molecule type" value="Genomic_DNA"/>
</dbReference>
<dbReference type="Proteomes" id="UP000697330">
    <property type="component" value="Unassembled WGS sequence"/>
</dbReference>
<evidence type="ECO:0000256" key="2">
    <source>
        <dbReference type="SAM" id="Phobius"/>
    </source>
</evidence>
<evidence type="ECO:0000313" key="5">
    <source>
        <dbReference type="Proteomes" id="UP000697330"/>
    </source>
</evidence>
<keyword evidence="2" id="KW-0812">Transmembrane</keyword>
<reference evidence="4" key="1">
    <citation type="journal article" date="2021" name="PeerJ">
        <title>Extensive microbial diversity within the chicken gut microbiome revealed by metagenomics and culture.</title>
        <authorList>
            <person name="Gilroy R."/>
            <person name="Ravi A."/>
            <person name="Getino M."/>
            <person name="Pursley I."/>
            <person name="Horton D.L."/>
            <person name="Alikhan N.F."/>
            <person name="Baker D."/>
            <person name="Gharbi K."/>
            <person name="Hall N."/>
            <person name="Watson M."/>
            <person name="Adriaenssens E.M."/>
            <person name="Foster-Nyarko E."/>
            <person name="Jarju S."/>
            <person name="Secka A."/>
            <person name="Antonio M."/>
            <person name="Oren A."/>
            <person name="Chaudhuri R.R."/>
            <person name="La Ragione R."/>
            <person name="Hildebrand F."/>
            <person name="Pallen M.J."/>
        </authorList>
    </citation>
    <scope>NUCLEOTIDE SEQUENCE</scope>
    <source>
        <strain evidence="4">CHK124-7917</strain>
    </source>
</reference>
<keyword evidence="2" id="KW-1133">Transmembrane helix</keyword>
<proteinExistence type="predicted"/>
<organism evidence="4 5">
    <name type="scientific">Thermophilibacter provencensis</name>
    <dbReference type="NCBI Taxonomy" id="1852386"/>
    <lineage>
        <taxon>Bacteria</taxon>
        <taxon>Bacillati</taxon>
        <taxon>Actinomycetota</taxon>
        <taxon>Coriobacteriia</taxon>
        <taxon>Coriobacteriales</taxon>
        <taxon>Atopobiaceae</taxon>
        <taxon>Thermophilibacter</taxon>
    </lineage>
</organism>
<name>A0A921KLI9_9ACTN</name>
<dbReference type="Pfam" id="PF20234">
    <property type="entry name" value="DUF6591"/>
    <property type="match status" value="2"/>
</dbReference>
<evidence type="ECO:0000259" key="3">
    <source>
        <dbReference type="Pfam" id="PF20234"/>
    </source>
</evidence>
<protein>
    <recommendedName>
        <fullName evidence="3">DUF6591 domain-containing protein</fullName>
    </recommendedName>
</protein>
<accession>A0A921KLI9</accession>
<gene>
    <name evidence="4" type="ORF">K8U72_06395</name>
</gene>
<feature type="domain" description="DUF6591" evidence="3">
    <location>
        <begin position="47"/>
        <end position="141"/>
    </location>
</feature>
<dbReference type="AlphaFoldDB" id="A0A921KLI9"/>
<keyword evidence="2" id="KW-0472">Membrane</keyword>
<reference evidence="4" key="2">
    <citation type="submission" date="2021-09" db="EMBL/GenBank/DDBJ databases">
        <authorList>
            <person name="Gilroy R."/>
        </authorList>
    </citation>
    <scope>NUCLEOTIDE SEQUENCE</scope>
    <source>
        <strain evidence="4">CHK124-7917</strain>
    </source>
</reference>
<feature type="region of interest" description="Disordered" evidence="1">
    <location>
        <begin position="240"/>
        <end position="277"/>
    </location>
</feature>
<dbReference type="InterPro" id="IPR046526">
    <property type="entry name" value="DUF6591"/>
</dbReference>
<comment type="caution">
    <text evidence="4">The sequence shown here is derived from an EMBL/GenBank/DDBJ whole genome shotgun (WGS) entry which is preliminary data.</text>
</comment>
<feature type="transmembrane region" description="Helical" evidence="2">
    <location>
        <begin position="21"/>
        <end position="38"/>
    </location>
</feature>
<evidence type="ECO:0000313" key="4">
    <source>
        <dbReference type="EMBL" id="HJF45399.1"/>
    </source>
</evidence>
<feature type="compositionally biased region" description="Low complexity" evidence="1">
    <location>
        <begin position="246"/>
        <end position="272"/>
    </location>
</feature>
<evidence type="ECO:0000256" key="1">
    <source>
        <dbReference type="SAM" id="MobiDB-lite"/>
    </source>
</evidence>
<feature type="domain" description="DUF6591" evidence="3">
    <location>
        <begin position="143"/>
        <end position="357"/>
    </location>
</feature>